<dbReference type="InterPro" id="IPR019734">
    <property type="entry name" value="TPR_rpt"/>
</dbReference>
<dbReference type="PANTHER" id="PTHR12558">
    <property type="entry name" value="CELL DIVISION CYCLE 16,23,27"/>
    <property type="match status" value="1"/>
</dbReference>
<feature type="repeat" description="TPR" evidence="1">
    <location>
        <begin position="609"/>
        <end position="642"/>
    </location>
</feature>
<sequence>MGKLQLYFSYFKNRIFKKKEKKQIDLEDIVHEVWHTDFSNPQEARFESEEHEGYTATVSQEGVLLRLERKNVYAWTVNKFFRYKDFVLTAEVDFSAVQPDSDSQAIEVNTSSAGSCAAGFLFRYISEAAFYSLLISNHGWMRIDAVVNSTPLPLVGWTKIPDVPGSLYTVKIIVNDLNITVLINDSWIASCEDDTVQAAGKICFAGQNWGQHAKAEFALRKIGIDSKPLSVEAAHTAANAPESIPAEARLNLAQSFYAMGKNLPAIFQFKEIQKQRALNNEENLTLGRIYFAQRLFPEAIQHFEEVLATEPDNEQALAELGGLYYHTSQFKALAKFFDRVNEKMIQNSSFLSNLKGHLLHAQEKYREAADAYHHAHTLNPEQGLFVLHEANELLALGEKEQAISRYVEAGNIFLRNQAYDDLDDILLKLNNIAPEDERTLTLAGKFYYAIDNKELALVKFEDLCKAKTKDATVWYLYATLLSPTEKDATLKAFQKAASLDPDCGLYQFRLAEALFLQGKPCEKQLEKALELEPENGWIRNLLAQKALTEGDIKKAAAEILYARELLPSQPIVLANYVEVKRLSGELDSCMPLFDFESGTADPAATVDRGGAFHILANALYADGRYEDADLWYRQALKALPDNSELLTDKAENDLKLHLLNEADDNLIKALDIAPSPRIYRLVALTAAEKGDYARAELTLRRSMQDYPDNTDFLADLINLYMEMNRPQQAKEQLKLLKQKEKSERVEQLRLLLKEKFNLTLR</sequence>
<keyword evidence="1" id="KW-0802">TPR repeat</keyword>
<dbReference type="SMART" id="SM00028">
    <property type="entry name" value="TPR"/>
    <property type="match status" value="7"/>
</dbReference>
<dbReference type="AlphaFoldDB" id="A0A0B7GUM7"/>
<dbReference type="GeneID" id="57753569"/>
<dbReference type="Pfam" id="PF13432">
    <property type="entry name" value="TPR_16"/>
    <property type="match status" value="1"/>
</dbReference>
<dbReference type="SUPFAM" id="SSF48452">
    <property type="entry name" value="TPR-like"/>
    <property type="match status" value="3"/>
</dbReference>
<dbReference type="Pfam" id="PF14559">
    <property type="entry name" value="TPR_19"/>
    <property type="match status" value="1"/>
</dbReference>
<dbReference type="OrthoDB" id="353738at2"/>
<protein>
    <submittedName>
        <fullName evidence="2">TPR repeat-containing protein TP_0920</fullName>
    </submittedName>
</protein>
<proteinExistence type="predicted"/>
<dbReference type="EMBL" id="CDNC01000001">
    <property type="protein sequence ID" value="CEM60396.1"/>
    <property type="molecule type" value="Genomic_DNA"/>
</dbReference>
<gene>
    <name evidence="2" type="ORF">TPHV1_10064</name>
</gene>
<feature type="repeat" description="TPR" evidence="1">
    <location>
        <begin position="280"/>
        <end position="313"/>
    </location>
</feature>
<organism evidence="2 3">
    <name type="scientific">Treponema phagedenis</name>
    <dbReference type="NCBI Taxonomy" id="162"/>
    <lineage>
        <taxon>Bacteria</taxon>
        <taxon>Pseudomonadati</taxon>
        <taxon>Spirochaetota</taxon>
        <taxon>Spirochaetia</taxon>
        <taxon>Spirochaetales</taxon>
        <taxon>Treponemataceae</taxon>
        <taxon>Treponema</taxon>
    </lineage>
</organism>
<dbReference type="RefSeq" id="WP_044634188.1">
    <property type="nucleotide sequence ID" value="NZ_CDNC01000001.1"/>
</dbReference>
<dbReference type="InterPro" id="IPR011990">
    <property type="entry name" value="TPR-like_helical_dom_sf"/>
</dbReference>
<dbReference type="PANTHER" id="PTHR12558:SF13">
    <property type="entry name" value="CELL DIVISION CYCLE PROTEIN 27 HOMOLOG"/>
    <property type="match status" value="1"/>
</dbReference>
<evidence type="ECO:0000313" key="3">
    <source>
        <dbReference type="Proteomes" id="UP000042527"/>
    </source>
</evidence>
<dbReference type="Proteomes" id="UP000042527">
    <property type="component" value="Unassembled WGS sequence"/>
</dbReference>
<reference evidence="3" key="1">
    <citation type="submission" date="2015-01" db="EMBL/GenBank/DDBJ databases">
        <authorList>
            <person name="Manzoor Shahid"/>
            <person name="Zubair Saima"/>
        </authorList>
    </citation>
    <scope>NUCLEOTIDE SEQUENCE [LARGE SCALE GENOMIC DNA]</scope>
    <source>
        <strain evidence="3">V1</strain>
    </source>
</reference>
<name>A0A0B7GUM7_TREPH</name>
<evidence type="ECO:0000256" key="1">
    <source>
        <dbReference type="PROSITE-ProRule" id="PRU00339"/>
    </source>
</evidence>
<dbReference type="Pfam" id="PF13176">
    <property type="entry name" value="TPR_7"/>
    <property type="match status" value="1"/>
</dbReference>
<dbReference type="Gene3D" id="2.60.120.560">
    <property type="entry name" value="Exo-inulinase, domain 1"/>
    <property type="match status" value="1"/>
</dbReference>
<evidence type="ECO:0000313" key="2">
    <source>
        <dbReference type="EMBL" id="CEM60396.1"/>
    </source>
</evidence>
<keyword evidence="3" id="KW-1185">Reference proteome</keyword>
<accession>A0A0B7GUM7</accession>
<dbReference type="Gene3D" id="1.25.40.10">
    <property type="entry name" value="Tetratricopeptide repeat domain"/>
    <property type="match status" value="3"/>
</dbReference>
<dbReference type="PROSITE" id="PS50005">
    <property type="entry name" value="TPR"/>
    <property type="match status" value="2"/>
</dbReference>